<reference evidence="4" key="1">
    <citation type="submission" date="2021-02" db="EMBL/GenBank/DDBJ databases">
        <authorList>
            <person name="Nowell W R."/>
        </authorList>
    </citation>
    <scope>NUCLEOTIDE SEQUENCE</scope>
    <source>
        <strain evidence="4">Ploen Becks lab</strain>
    </source>
</reference>
<dbReference type="GO" id="GO:0010992">
    <property type="term" value="P:ubiquitin recycling"/>
    <property type="evidence" value="ECO:0007669"/>
    <property type="project" value="TreeGrafter"/>
</dbReference>
<comment type="caution">
    <text evidence="4">The sequence shown here is derived from an EMBL/GenBank/DDBJ whole genome shotgun (WGS) entry which is preliminary data.</text>
</comment>
<proteinExistence type="predicted"/>
<name>A0A813SYS9_9BILA</name>
<dbReference type="PANTHER" id="PTHR19849">
    <property type="entry name" value="PHOSPHOLIPASE A-2-ACTIVATING PROTEIN"/>
    <property type="match status" value="1"/>
</dbReference>
<keyword evidence="1" id="KW-0963">Cytoplasm</keyword>
<dbReference type="GO" id="GO:0005634">
    <property type="term" value="C:nucleus"/>
    <property type="evidence" value="ECO:0007669"/>
    <property type="project" value="TreeGrafter"/>
</dbReference>
<dbReference type="Proteomes" id="UP000663879">
    <property type="component" value="Unassembled WGS sequence"/>
</dbReference>
<evidence type="ECO:0000313" key="5">
    <source>
        <dbReference type="Proteomes" id="UP000663879"/>
    </source>
</evidence>
<keyword evidence="5" id="KW-1185">Reference proteome</keyword>
<dbReference type="SMART" id="SM00320">
    <property type="entry name" value="WD40"/>
    <property type="match status" value="3"/>
</dbReference>
<dbReference type="InterPro" id="IPR015943">
    <property type="entry name" value="WD40/YVTN_repeat-like_dom_sf"/>
</dbReference>
<evidence type="ECO:0000256" key="3">
    <source>
        <dbReference type="ARBA" id="ARBA00022737"/>
    </source>
</evidence>
<dbReference type="EMBL" id="CAJNOC010000785">
    <property type="protein sequence ID" value="CAF0802754.1"/>
    <property type="molecule type" value="Genomic_DNA"/>
</dbReference>
<dbReference type="SUPFAM" id="SSF50978">
    <property type="entry name" value="WD40 repeat-like"/>
    <property type="match status" value="1"/>
</dbReference>
<evidence type="ECO:0000256" key="1">
    <source>
        <dbReference type="ARBA" id="ARBA00022490"/>
    </source>
</evidence>
<dbReference type="GO" id="GO:0043161">
    <property type="term" value="P:proteasome-mediated ubiquitin-dependent protein catabolic process"/>
    <property type="evidence" value="ECO:0007669"/>
    <property type="project" value="TreeGrafter"/>
</dbReference>
<keyword evidence="2" id="KW-0853">WD repeat</keyword>
<accession>A0A813SYS9</accession>
<dbReference type="GO" id="GO:0005737">
    <property type="term" value="C:cytoplasm"/>
    <property type="evidence" value="ECO:0007669"/>
    <property type="project" value="TreeGrafter"/>
</dbReference>
<sequence length="243" mass="27654">MDNLEIILASCGFYGILEEVEEKSSVLDEEISNLEIGKKFKLHLPDDPIPIQKLFGNLEINADGTRLGNYECFQSKNQGSIQCLKLLKSGDLVSLSKYSIQIWNLQSEKCLKEIKDLSQFINCLEETSCGNLLTAHLDRRIKIWEPNKGHVLNEFTVHTSLIICLKIMGKSILAIAFEDHTFKIWNYITKTCIKTFLESDVTCLDKLNDSLLVIGTAYGKIKLKFLMLILNFMLELLSQDLVM</sequence>
<dbReference type="OrthoDB" id="10193152at2759"/>
<dbReference type="PANTHER" id="PTHR19849:SF0">
    <property type="entry name" value="PHOSPHOLIPASE A-2-ACTIVATING PROTEIN"/>
    <property type="match status" value="1"/>
</dbReference>
<keyword evidence="3" id="KW-0677">Repeat</keyword>
<dbReference type="Pfam" id="PF00400">
    <property type="entry name" value="WD40"/>
    <property type="match status" value="1"/>
</dbReference>
<dbReference type="InterPro" id="IPR001680">
    <property type="entry name" value="WD40_rpt"/>
</dbReference>
<organism evidence="4 5">
    <name type="scientific">Brachionus calyciflorus</name>
    <dbReference type="NCBI Taxonomy" id="104777"/>
    <lineage>
        <taxon>Eukaryota</taxon>
        <taxon>Metazoa</taxon>
        <taxon>Spiralia</taxon>
        <taxon>Gnathifera</taxon>
        <taxon>Rotifera</taxon>
        <taxon>Eurotatoria</taxon>
        <taxon>Monogononta</taxon>
        <taxon>Pseudotrocha</taxon>
        <taxon>Ploima</taxon>
        <taxon>Brachionidae</taxon>
        <taxon>Brachionus</taxon>
    </lineage>
</organism>
<dbReference type="GO" id="GO:0043130">
    <property type="term" value="F:ubiquitin binding"/>
    <property type="evidence" value="ECO:0007669"/>
    <property type="project" value="TreeGrafter"/>
</dbReference>
<dbReference type="Gene3D" id="2.130.10.10">
    <property type="entry name" value="YVTN repeat-like/Quinoprotein amine dehydrogenase"/>
    <property type="match status" value="1"/>
</dbReference>
<evidence type="ECO:0000313" key="4">
    <source>
        <dbReference type="EMBL" id="CAF0802754.1"/>
    </source>
</evidence>
<dbReference type="AlphaFoldDB" id="A0A813SYS9"/>
<gene>
    <name evidence="4" type="ORF">OXX778_LOCUS6557</name>
</gene>
<evidence type="ECO:0000256" key="2">
    <source>
        <dbReference type="ARBA" id="ARBA00022574"/>
    </source>
</evidence>
<protein>
    <submittedName>
        <fullName evidence="4">Uncharacterized protein</fullName>
    </submittedName>
</protein>
<dbReference type="InterPro" id="IPR036322">
    <property type="entry name" value="WD40_repeat_dom_sf"/>
</dbReference>